<dbReference type="EMBL" id="STGX01000001">
    <property type="protein sequence ID" value="THV31919.1"/>
    <property type="molecule type" value="Genomic_DNA"/>
</dbReference>
<evidence type="ECO:0000313" key="2">
    <source>
        <dbReference type="Proteomes" id="UP000305792"/>
    </source>
</evidence>
<dbReference type="RefSeq" id="WP_136527696.1">
    <property type="nucleotide sequence ID" value="NZ_STGX01000001.1"/>
</dbReference>
<dbReference type="AlphaFoldDB" id="A0A4S8PU80"/>
<proteinExistence type="predicted"/>
<protein>
    <submittedName>
        <fullName evidence="1">DUF2332 domain-containing protein</fullName>
    </submittedName>
</protein>
<dbReference type="OrthoDB" id="8899077at2"/>
<gene>
    <name evidence="1" type="ORF">E9998_00180</name>
</gene>
<accession>A0A4S8PU80</accession>
<name>A0A4S8PU80_9ACTN</name>
<dbReference type="Proteomes" id="UP000305792">
    <property type="component" value="Unassembled WGS sequence"/>
</dbReference>
<organism evidence="1 2">
    <name type="scientific">Glycomyces paridis</name>
    <dbReference type="NCBI Taxonomy" id="2126555"/>
    <lineage>
        <taxon>Bacteria</taxon>
        <taxon>Bacillati</taxon>
        <taxon>Actinomycetota</taxon>
        <taxon>Actinomycetes</taxon>
        <taxon>Glycomycetales</taxon>
        <taxon>Glycomycetaceae</taxon>
        <taxon>Glycomyces</taxon>
    </lineage>
</organism>
<reference evidence="1 2" key="1">
    <citation type="journal article" date="2018" name="Int. J. Syst. Evol. Microbiol.">
        <title>Glycomyces paridis sp. nov., isolated from the medicinal plant Paris polyphylla.</title>
        <authorList>
            <person name="Fang X.M."/>
            <person name="Bai J.L."/>
            <person name="Su J."/>
            <person name="Zhao L.L."/>
            <person name="Liu H.Y."/>
            <person name="Ma B.P."/>
            <person name="Zhang Y.Q."/>
            <person name="Yu L.Y."/>
        </authorList>
    </citation>
    <scope>NUCLEOTIDE SEQUENCE [LARGE SCALE GENOMIC DNA]</scope>
    <source>
        <strain evidence="1 2">CPCC 204357</strain>
    </source>
</reference>
<keyword evidence="2" id="KW-1185">Reference proteome</keyword>
<evidence type="ECO:0000313" key="1">
    <source>
        <dbReference type="EMBL" id="THV31919.1"/>
    </source>
</evidence>
<dbReference type="Pfam" id="PF10094">
    <property type="entry name" value="DUF2332"/>
    <property type="match status" value="2"/>
</dbReference>
<dbReference type="InterPro" id="IPR011200">
    <property type="entry name" value="UCP012608"/>
</dbReference>
<comment type="caution">
    <text evidence="1">The sequence shown here is derived from an EMBL/GenBank/DDBJ whole genome shotgun (WGS) entry which is preliminary data.</text>
</comment>
<sequence length="340" mass="36818">MSHNDSFGPTATASQSAEVARLYARFAAVEANGVSPIYEALAAGVSEDGTMCDRIAELPPAKRQPNLVFAASRHLGAPVRDYGRWRAWLSEQWGQMLPIILERATQTNEAARCATLLPALAAIDGPIALLEVGASAGLCLYPDRYSYRYRTASGIASLDPGDGPSKVVLECELRQGEAPTRLPQVVWRGGIDRNPLDATDPDARAWLESLVWPEHHDRRERITQAAAILAEQPPRLVAADLNEALPKVAAAAPPDAHLVVFHSAVLAYLQPEERARFRRTVQDLDCTWISNEAPAVFPDITAQRPEGTASEGHFVLAVDGVPTALTSPHGRTYEAIPARS</sequence>